<evidence type="ECO:0000256" key="1">
    <source>
        <dbReference type="PIRSR" id="PIRSR634015-1"/>
    </source>
</evidence>
<protein>
    <submittedName>
        <fullName evidence="4">Peptidase M1</fullName>
    </submittedName>
</protein>
<dbReference type="KEGG" id="uam:UABAM_04494"/>
<feature type="active site" description="Proton acceptor" evidence="1">
    <location>
        <position position="332"/>
    </location>
</feature>
<dbReference type="SUPFAM" id="SSF55486">
    <property type="entry name" value="Metalloproteases ('zincins'), catalytic domain"/>
    <property type="match status" value="1"/>
</dbReference>
<name>A0A5S9F506_UABAM</name>
<dbReference type="AlphaFoldDB" id="A0A5S9F506"/>
<sequence>MKSLMSFVMLSLVVTSLCGQEFTRQDYLRGSITAARKWWDVQHYHLQIVVDPEKKYISGSNLMRYKVLSPYHELQIEMQQPMKITRVLQDGEELSIRQEGFSHFIALKKPQTVDAVNEILIEYSGYPQESKMPPWEGGITWGRDLNGKHFVASSCQTEGPSLWWPNKDHPYDEAESLAMSVTVPDDLMNVSNGRLQKIDHDKKAKTKTFHWVVQNPINSYGVNINIGDYVHFHEKYNGEKGQLDCDYYVLSYNLEKAKEHFKDVPRMLEAFEHWFGPYPFYEDGYKLVEVPYLGMEHQSSVTYGNGYLKGYKGRDFSGSGWGLKFDFIIIHESGHEWFANNITSQDVADLWIHESFTNYSESLFVDYHYGKKAGSEYVIGSRTRIRNQKTIIGPYNVYKTGDDIYFKGANFLHTIRQIIDDDKVWREILRGLNRDFYHQTVRTEQIEDYINKRTKMDLRYIFDQYLRDIRIPNFEYYVRDGRLFYRWANTIAMFNMPLRVSFGDGKSLWLDPITSWRSMALPKSFRQLKADKNFYISTQNILEDN</sequence>
<gene>
    <name evidence="4" type="ORF">UABAM_04494</name>
</gene>
<dbReference type="Gene3D" id="2.60.40.1730">
    <property type="entry name" value="tricorn interacting facor f3 domain"/>
    <property type="match status" value="1"/>
</dbReference>
<dbReference type="GO" id="GO:0008270">
    <property type="term" value="F:zinc ion binding"/>
    <property type="evidence" value="ECO:0007669"/>
    <property type="project" value="InterPro"/>
</dbReference>
<keyword evidence="2" id="KW-0479">Metal-binding</keyword>
<dbReference type="InterPro" id="IPR027268">
    <property type="entry name" value="Peptidase_M4/M1_CTD_sf"/>
</dbReference>
<dbReference type="InterPro" id="IPR042097">
    <property type="entry name" value="Aminopeptidase_N-like_N_sf"/>
</dbReference>
<dbReference type="Proteomes" id="UP000326354">
    <property type="component" value="Chromosome"/>
</dbReference>
<keyword evidence="5" id="KW-1185">Reference proteome</keyword>
<dbReference type="InterPro" id="IPR014782">
    <property type="entry name" value="Peptidase_M1_dom"/>
</dbReference>
<feature type="binding site" evidence="2">
    <location>
        <position position="335"/>
    </location>
    <ligand>
        <name>Zn(2+)</name>
        <dbReference type="ChEBI" id="CHEBI:29105"/>
        <note>catalytic</note>
    </ligand>
</feature>
<feature type="binding site" evidence="2">
    <location>
        <position position="331"/>
    </location>
    <ligand>
        <name>Zn(2+)</name>
        <dbReference type="ChEBI" id="CHEBI:29105"/>
        <note>catalytic</note>
    </ligand>
</feature>
<dbReference type="EMBL" id="AP019860">
    <property type="protein sequence ID" value="BBM86108.1"/>
    <property type="molecule type" value="Genomic_DNA"/>
</dbReference>
<organism evidence="4 5">
    <name type="scientific">Uabimicrobium amorphum</name>
    <dbReference type="NCBI Taxonomy" id="2596890"/>
    <lineage>
        <taxon>Bacteria</taxon>
        <taxon>Pseudomonadati</taxon>
        <taxon>Planctomycetota</taxon>
        <taxon>Candidatus Uabimicrobiia</taxon>
        <taxon>Candidatus Uabimicrobiales</taxon>
        <taxon>Candidatus Uabimicrobiaceae</taxon>
        <taxon>Candidatus Uabimicrobium</taxon>
    </lineage>
</organism>
<evidence type="ECO:0000313" key="5">
    <source>
        <dbReference type="Proteomes" id="UP000326354"/>
    </source>
</evidence>
<keyword evidence="2" id="KW-0862">Zinc</keyword>
<dbReference type="OrthoDB" id="9814383at2"/>
<dbReference type="Pfam" id="PF01433">
    <property type="entry name" value="Peptidase_M1"/>
    <property type="match status" value="1"/>
</dbReference>
<feature type="active site" description="Proton donor" evidence="1">
    <location>
        <position position="405"/>
    </location>
</feature>
<dbReference type="PANTHER" id="PTHR45726">
    <property type="entry name" value="LEUKOTRIENE A-4 HYDROLASE"/>
    <property type="match status" value="1"/>
</dbReference>
<dbReference type="PANTHER" id="PTHR45726:SF3">
    <property type="entry name" value="LEUKOTRIENE A-4 HYDROLASE"/>
    <property type="match status" value="1"/>
</dbReference>
<evidence type="ECO:0000259" key="3">
    <source>
        <dbReference type="Pfam" id="PF01433"/>
    </source>
</evidence>
<evidence type="ECO:0000256" key="2">
    <source>
        <dbReference type="PIRSR" id="PIRSR634015-3"/>
    </source>
</evidence>
<evidence type="ECO:0000313" key="4">
    <source>
        <dbReference type="EMBL" id="BBM86108.1"/>
    </source>
</evidence>
<comment type="cofactor">
    <cofactor evidence="2">
        <name>Zn(2+)</name>
        <dbReference type="ChEBI" id="CHEBI:29105"/>
    </cofactor>
    <text evidence="2">Binds 1 zinc ion per subunit.</text>
</comment>
<feature type="binding site" evidence="2">
    <location>
        <position position="354"/>
    </location>
    <ligand>
        <name>Zn(2+)</name>
        <dbReference type="ChEBI" id="CHEBI:29105"/>
        <note>catalytic</note>
    </ligand>
</feature>
<reference evidence="4 5" key="1">
    <citation type="submission" date="2019-08" db="EMBL/GenBank/DDBJ databases">
        <title>Complete genome sequence of Candidatus Uab amorphum.</title>
        <authorList>
            <person name="Shiratori T."/>
            <person name="Suzuki S."/>
            <person name="Kakizawa Y."/>
            <person name="Ishida K."/>
        </authorList>
    </citation>
    <scope>NUCLEOTIDE SEQUENCE [LARGE SCALE GENOMIC DNA]</scope>
    <source>
        <strain evidence="4 5">SRT547</strain>
    </source>
</reference>
<accession>A0A5S9F506</accession>
<dbReference type="RefSeq" id="WP_151970184.1">
    <property type="nucleotide sequence ID" value="NZ_AP019860.1"/>
</dbReference>
<dbReference type="InterPro" id="IPR034015">
    <property type="entry name" value="M1_LTA4H"/>
</dbReference>
<dbReference type="GO" id="GO:0008237">
    <property type="term" value="F:metallopeptidase activity"/>
    <property type="evidence" value="ECO:0007669"/>
    <property type="project" value="InterPro"/>
</dbReference>
<proteinExistence type="predicted"/>
<dbReference type="CDD" id="cd09603">
    <property type="entry name" value="M1_APN_like"/>
    <property type="match status" value="1"/>
</dbReference>
<dbReference type="SUPFAM" id="SSF63737">
    <property type="entry name" value="Leukotriene A4 hydrolase N-terminal domain"/>
    <property type="match status" value="1"/>
</dbReference>
<feature type="domain" description="Peptidase M1 membrane alanine aminopeptidase" evidence="3">
    <location>
        <begin position="264"/>
        <end position="465"/>
    </location>
</feature>
<dbReference type="Gene3D" id="1.10.390.10">
    <property type="entry name" value="Neutral Protease Domain 2"/>
    <property type="match status" value="1"/>
</dbReference>